<proteinExistence type="predicted"/>
<sequence>MNKNDIANLDDETLQLFQNGDVASASITRGVKRTIDAEIETRKKRRKIEQLIKKEPVNIKQEPEDSFIMKTEPREDVAGPAQLENTDNLVKEEQADLNEQKQHQPRIVMEPIAGPNFSEAEEELRLKDVYDDMPLDQYLYFFYRRASVKY</sequence>
<gene>
    <name evidence="2" type="ORF">GSOID_T00009368001</name>
</gene>
<dbReference type="Proteomes" id="UP000001307">
    <property type="component" value="Unassembled WGS sequence"/>
</dbReference>
<feature type="region of interest" description="Disordered" evidence="1">
    <location>
        <begin position="63"/>
        <end position="87"/>
    </location>
</feature>
<protein>
    <submittedName>
        <fullName evidence="2">Uncharacterized protein</fullName>
    </submittedName>
</protein>
<accession>E4WUR5</accession>
<name>E4WUR5_OIKDI</name>
<dbReference type="InParanoid" id="E4WUR5"/>
<evidence type="ECO:0000256" key="1">
    <source>
        <dbReference type="SAM" id="MobiDB-lite"/>
    </source>
</evidence>
<dbReference type="EMBL" id="FN653017">
    <property type="protein sequence ID" value="CBY21596.1"/>
    <property type="molecule type" value="Genomic_DNA"/>
</dbReference>
<keyword evidence="3" id="KW-1185">Reference proteome</keyword>
<evidence type="ECO:0000313" key="2">
    <source>
        <dbReference type="EMBL" id="CBY21596.1"/>
    </source>
</evidence>
<dbReference type="AlphaFoldDB" id="E4WUR5"/>
<evidence type="ECO:0000313" key="3">
    <source>
        <dbReference type="Proteomes" id="UP000001307"/>
    </source>
</evidence>
<reference evidence="2" key="1">
    <citation type="journal article" date="2010" name="Science">
        <title>Plasticity of animal genome architecture unmasked by rapid evolution of a pelagic tunicate.</title>
        <authorList>
            <person name="Denoeud F."/>
            <person name="Henriet S."/>
            <person name="Mungpakdee S."/>
            <person name="Aury J.M."/>
            <person name="Da Silva C."/>
            <person name="Brinkmann H."/>
            <person name="Mikhaleva J."/>
            <person name="Olsen L.C."/>
            <person name="Jubin C."/>
            <person name="Canestro C."/>
            <person name="Bouquet J.M."/>
            <person name="Danks G."/>
            <person name="Poulain J."/>
            <person name="Campsteijn C."/>
            <person name="Adamski M."/>
            <person name="Cross I."/>
            <person name="Yadetie F."/>
            <person name="Muffato M."/>
            <person name="Louis A."/>
            <person name="Butcher S."/>
            <person name="Tsagkogeorga G."/>
            <person name="Konrad A."/>
            <person name="Singh S."/>
            <person name="Jensen M.F."/>
            <person name="Cong E.H."/>
            <person name="Eikeseth-Otteraa H."/>
            <person name="Noel B."/>
            <person name="Anthouard V."/>
            <person name="Porcel B.M."/>
            <person name="Kachouri-Lafond R."/>
            <person name="Nishino A."/>
            <person name="Ugolini M."/>
            <person name="Chourrout P."/>
            <person name="Nishida H."/>
            <person name="Aasland R."/>
            <person name="Huzurbazar S."/>
            <person name="Westhof E."/>
            <person name="Delsuc F."/>
            <person name="Lehrach H."/>
            <person name="Reinhardt R."/>
            <person name="Weissenbach J."/>
            <person name="Roy S.W."/>
            <person name="Artiguenave F."/>
            <person name="Postlethwait J.H."/>
            <person name="Manak J.R."/>
            <person name="Thompson E.M."/>
            <person name="Jaillon O."/>
            <person name="Du Pasquier L."/>
            <person name="Boudinot P."/>
            <person name="Liberles D.A."/>
            <person name="Volff J.N."/>
            <person name="Philippe H."/>
            <person name="Lenhard B."/>
            <person name="Roest Crollius H."/>
            <person name="Wincker P."/>
            <person name="Chourrout D."/>
        </authorList>
    </citation>
    <scope>NUCLEOTIDE SEQUENCE [LARGE SCALE GENOMIC DNA]</scope>
</reference>
<organism evidence="2">
    <name type="scientific">Oikopleura dioica</name>
    <name type="common">Tunicate</name>
    <dbReference type="NCBI Taxonomy" id="34765"/>
    <lineage>
        <taxon>Eukaryota</taxon>
        <taxon>Metazoa</taxon>
        <taxon>Chordata</taxon>
        <taxon>Tunicata</taxon>
        <taxon>Appendicularia</taxon>
        <taxon>Copelata</taxon>
        <taxon>Oikopleuridae</taxon>
        <taxon>Oikopleura</taxon>
    </lineage>
</organism>